<evidence type="ECO:0000256" key="13">
    <source>
        <dbReference type="RuleBase" id="RU000679"/>
    </source>
</evidence>
<keyword evidence="3 13" id="KW-0813">Transport</keyword>
<keyword evidence="10" id="KW-0325">Glycoprotein</keyword>
<evidence type="ECO:0000256" key="3">
    <source>
        <dbReference type="ARBA" id="ARBA00022448"/>
    </source>
</evidence>
<evidence type="ECO:0000256" key="11">
    <source>
        <dbReference type="ARBA" id="ARBA00023201"/>
    </source>
</evidence>
<dbReference type="PANTHER" id="PTHR11690">
    <property type="entry name" value="AMILORIDE-SENSITIVE SODIUM CHANNEL-RELATED"/>
    <property type="match status" value="1"/>
</dbReference>
<evidence type="ECO:0000256" key="7">
    <source>
        <dbReference type="ARBA" id="ARBA00023053"/>
    </source>
</evidence>
<dbReference type="GO" id="GO:0015280">
    <property type="term" value="F:ligand-gated sodium channel activity"/>
    <property type="evidence" value="ECO:0007669"/>
    <property type="project" value="TreeGrafter"/>
</dbReference>
<evidence type="ECO:0000256" key="9">
    <source>
        <dbReference type="ARBA" id="ARBA00023136"/>
    </source>
</evidence>
<evidence type="ECO:0000256" key="10">
    <source>
        <dbReference type="ARBA" id="ARBA00023180"/>
    </source>
</evidence>
<comment type="subcellular location">
    <subcellularLocation>
        <location evidence="1">Membrane</location>
        <topology evidence="1">Multi-pass membrane protein</topology>
    </subcellularLocation>
</comment>
<protein>
    <submittedName>
        <fullName evidence="16">Sodium channel protein Nach</fullName>
    </submittedName>
</protein>
<sequence length="324" mass="35774">MEDLFIWASFQGQELNLSSEITKYNDPSLGSCFTFNGINSSTSYSTDSAGEDFGFQALMKVREDEYLPWTKLAALQVFIHARDEIVFSDSQRHFAEPGLVSQFVISSTVYARLGGIYGACVNDTSEVKSYYYPGKYTNYGCVLSCYQNVVHLMCGCTDPRYLGIDDPKIKVCPLSKGSCVLNVTATLGDPYTWSFCDCPVSCNDTQYSVLWYSSEFSINPAECLTSNSGTSSQSCKQEISDRAMISVFFGLNSQLSFEETPSMNINEYISLFGGVTGIIAGFCIISVVEFSFLVYRVLLTFCTNESVSLDEAGVQGDVDDEANF</sequence>
<keyword evidence="8 13" id="KW-0406">Ion transport</keyword>
<proteinExistence type="inferred from homology"/>
<evidence type="ECO:0000256" key="4">
    <source>
        <dbReference type="ARBA" id="ARBA00022461"/>
    </source>
</evidence>
<name>A0A915CLG5_9BILA</name>
<keyword evidence="12 13" id="KW-0407">Ion channel</keyword>
<dbReference type="Pfam" id="PF00858">
    <property type="entry name" value="ASC"/>
    <property type="match status" value="1"/>
</dbReference>
<keyword evidence="7" id="KW-0915">Sodium</keyword>
<keyword evidence="15" id="KW-1185">Reference proteome</keyword>
<keyword evidence="11 13" id="KW-0739">Sodium transport</keyword>
<organism evidence="15 16">
    <name type="scientific">Ditylenchus dipsaci</name>
    <dbReference type="NCBI Taxonomy" id="166011"/>
    <lineage>
        <taxon>Eukaryota</taxon>
        <taxon>Metazoa</taxon>
        <taxon>Ecdysozoa</taxon>
        <taxon>Nematoda</taxon>
        <taxon>Chromadorea</taxon>
        <taxon>Rhabditida</taxon>
        <taxon>Tylenchina</taxon>
        <taxon>Tylenchomorpha</taxon>
        <taxon>Sphaerularioidea</taxon>
        <taxon>Anguinidae</taxon>
        <taxon>Anguininae</taxon>
        <taxon>Ditylenchus</taxon>
    </lineage>
</organism>
<keyword evidence="6 14" id="KW-1133">Transmembrane helix</keyword>
<dbReference type="AlphaFoldDB" id="A0A915CLG5"/>
<evidence type="ECO:0000313" key="15">
    <source>
        <dbReference type="Proteomes" id="UP000887574"/>
    </source>
</evidence>
<dbReference type="GO" id="GO:0005886">
    <property type="term" value="C:plasma membrane"/>
    <property type="evidence" value="ECO:0007669"/>
    <property type="project" value="TreeGrafter"/>
</dbReference>
<evidence type="ECO:0000256" key="6">
    <source>
        <dbReference type="ARBA" id="ARBA00022989"/>
    </source>
</evidence>
<evidence type="ECO:0000256" key="8">
    <source>
        <dbReference type="ARBA" id="ARBA00023065"/>
    </source>
</evidence>
<accession>A0A915CLG5</accession>
<keyword evidence="9 14" id="KW-0472">Membrane</keyword>
<evidence type="ECO:0000313" key="16">
    <source>
        <dbReference type="WBParaSite" id="jg10235"/>
    </source>
</evidence>
<evidence type="ECO:0000256" key="5">
    <source>
        <dbReference type="ARBA" id="ARBA00022692"/>
    </source>
</evidence>
<evidence type="ECO:0000256" key="12">
    <source>
        <dbReference type="ARBA" id="ARBA00023303"/>
    </source>
</evidence>
<comment type="similarity">
    <text evidence="2 13">Belongs to the amiloride-sensitive sodium channel (TC 1.A.6) family.</text>
</comment>
<dbReference type="Gene3D" id="2.60.470.10">
    <property type="entry name" value="Acid-sensing ion channels like domains"/>
    <property type="match status" value="1"/>
</dbReference>
<dbReference type="Proteomes" id="UP000887574">
    <property type="component" value="Unplaced"/>
</dbReference>
<dbReference type="InterPro" id="IPR001873">
    <property type="entry name" value="ENaC"/>
</dbReference>
<evidence type="ECO:0000256" key="1">
    <source>
        <dbReference type="ARBA" id="ARBA00004141"/>
    </source>
</evidence>
<keyword evidence="4 13" id="KW-0894">Sodium channel</keyword>
<dbReference type="Gene3D" id="1.10.287.770">
    <property type="entry name" value="YojJ-like"/>
    <property type="match status" value="1"/>
</dbReference>
<dbReference type="PANTHER" id="PTHR11690:SF177">
    <property type="entry name" value="EGF-LIKE DOMAIN-CONTAINING PROTEIN"/>
    <property type="match status" value="1"/>
</dbReference>
<dbReference type="PRINTS" id="PR01078">
    <property type="entry name" value="AMINACHANNEL"/>
</dbReference>
<reference evidence="16" key="1">
    <citation type="submission" date="2022-11" db="UniProtKB">
        <authorList>
            <consortium name="WormBaseParasite"/>
        </authorList>
    </citation>
    <scope>IDENTIFICATION</scope>
</reference>
<dbReference type="WBParaSite" id="jg10235">
    <property type="protein sequence ID" value="jg10235"/>
    <property type="gene ID" value="jg10235"/>
</dbReference>
<evidence type="ECO:0000256" key="2">
    <source>
        <dbReference type="ARBA" id="ARBA00007193"/>
    </source>
</evidence>
<keyword evidence="5 13" id="KW-0812">Transmembrane</keyword>
<feature type="transmembrane region" description="Helical" evidence="14">
    <location>
        <begin position="268"/>
        <end position="295"/>
    </location>
</feature>
<evidence type="ECO:0000256" key="14">
    <source>
        <dbReference type="SAM" id="Phobius"/>
    </source>
</evidence>